<dbReference type="FunFam" id="3.40.640.10:FF:000033">
    <property type="entry name" value="Aspartate aminotransferase"/>
    <property type="match status" value="1"/>
</dbReference>
<evidence type="ECO:0000256" key="1">
    <source>
        <dbReference type="ARBA" id="ARBA00001933"/>
    </source>
</evidence>
<keyword evidence="5" id="KW-0663">Pyridoxal phosphate</keyword>
<dbReference type="InterPro" id="IPR004839">
    <property type="entry name" value="Aminotransferase_I/II_large"/>
</dbReference>
<protein>
    <recommendedName>
        <fullName evidence="6">Aminotransferase</fullName>
        <ecNumber evidence="6">2.6.1.-</ecNumber>
    </recommendedName>
</protein>
<accession>A0A6S6UIU2</accession>
<dbReference type="AlphaFoldDB" id="A0A6S6UIU2"/>
<dbReference type="PROSITE" id="PS00105">
    <property type="entry name" value="AA_TRANSFER_CLASS_1"/>
    <property type="match status" value="1"/>
</dbReference>
<dbReference type="GO" id="GO:0008483">
    <property type="term" value="F:transaminase activity"/>
    <property type="evidence" value="ECO:0007669"/>
    <property type="project" value="UniProtKB-KW"/>
</dbReference>
<evidence type="ECO:0000313" key="8">
    <source>
        <dbReference type="EMBL" id="CAA6828270.1"/>
    </source>
</evidence>
<evidence type="ECO:0000256" key="4">
    <source>
        <dbReference type="ARBA" id="ARBA00022679"/>
    </source>
</evidence>
<evidence type="ECO:0000259" key="7">
    <source>
        <dbReference type="Pfam" id="PF00155"/>
    </source>
</evidence>
<reference evidence="8" key="1">
    <citation type="submission" date="2020-01" db="EMBL/GenBank/DDBJ databases">
        <authorList>
            <person name="Meier V. D."/>
            <person name="Meier V D."/>
        </authorList>
    </citation>
    <scope>NUCLEOTIDE SEQUENCE</scope>
    <source>
        <strain evidence="8">HLG_WM_MAG_10</strain>
    </source>
</reference>
<keyword evidence="4 6" id="KW-0808">Transferase</keyword>
<dbReference type="InterPro" id="IPR004838">
    <property type="entry name" value="NHTrfase_class1_PyrdxlP-BS"/>
</dbReference>
<evidence type="ECO:0000256" key="6">
    <source>
        <dbReference type="RuleBase" id="RU000481"/>
    </source>
</evidence>
<evidence type="ECO:0000256" key="3">
    <source>
        <dbReference type="ARBA" id="ARBA00022576"/>
    </source>
</evidence>
<dbReference type="EC" id="2.6.1.-" evidence="6"/>
<keyword evidence="3 6" id="KW-0032">Aminotransferase</keyword>
<name>A0A6S6UIU2_9BACT</name>
<dbReference type="GO" id="GO:0030170">
    <property type="term" value="F:pyridoxal phosphate binding"/>
    <property type="evidence" value="ECO:0007669"/>
    <property type="project" value="InterPro"/>
</dbReference>
<dbReference type="SUPFAM" id="SSF53383">
    <property type="entry name" value="PLP-dependent transferases"/>
    <property type="match status" value="1"/>
</dbReference>
<dbReference type="PANTHER" id="PTHR46383">
    <property type="entry name" value="ASPARTATE AMINOTRANSFERASE"/>
    <property type="match status" value="1"/>
</dbReference>
<proteinExistence type="inferred from homology"/>
<dbReference type="Gene3D" id="3.40.640.10">
    <property type="entry name" value="Type I PLP-dependent aspartate aminotransferase-like (Major domain)"/>
    <property type="match status" value="1"/>
</dbReference>
<organism evidence="8">
    <name type="scientific">uncultured Aureispira sp</name>
    <dbReference type="NCBI Taxonomy" id="1331704"/>
    <lineage>
        <taxon>Bacteria</taxon>
        <taxon>Pseudomonadati</taxon>
        <taxon>Bacteroidota</taxon>
        <taxon>Saprospiria</taxon>
        <taxon>Saprospirales</taxon>
        <taxon>Saprospiraceae</taxon>
        <taxon>Aureispira</taxon>
        <taxon>environmental samples</taxon>
    </lineage>
</organism>
<comment type="cofactor">
    <cofactor evidence="1 6">
        <name>pyridoxal 5'-phosphate</name>
        <dbReference type="ChEBI" id="CHEBI:597326"/>
    </cofactor>
</comment>
<dbReference type="CDD" id="cd00609">
    <property type="entry name" value="AAT_like"/>
    <property type="match status" value="1"/>
</dbReference>
<dbReference type="InterPro" id="IPR015421">
    <property type="entry name" value="PyrdxlP-dep_Trfase_major"/>
</dbReference>
<dbReference type="PANTHER" id="PTHR46383:SF1">
    <property type="entry name" value="ASPARTATE AMINOTRANSFERASE"/>
    <property type="match status" value="1"/>
</dbReference>
<evidence type="ECO:0000256" key="5">
    <source>
        <dbReference type="ARBA" id="ARBA00022898"/>
    </source>
</evidence>
<sequence>MYVSDRLKNMAESATIKMAQLARELKSQGHEVISLSLGEPDFDTPTHIKEAATKALADGYTKYTPVPGLVELQEAIVTKFKRDNKLDFDKNQIVVSNGAKQSLANLSLSLLNEGDEVVIFAPYWVSYKEIIKLSGAVPVYVHATIDNDFKITGSQLEAAITDKTRMILFSSPCNPTGTVYTKADFEPLVAVLEKYTDLLIVSDEIYEYINFLEAGHFSIANFDSIKDRCVVVNGFSKGFSMTGWRLGYMAAPLWVAKACAKMQGQFTSGANAFGQKAAVDALLGDMTPTREMNQTFRKRRDLVIGLLKDIDGFKVNFPEGAFYVFPNISALYGKSADGKVINSSADFCEYILYTAHVAIVAGSAFGADDCVRIAYSASEEQLEEAMRRIKKAVEALV</sequence>
<comment type="similarity">
    <text evidence="2 6">Belongs to the class-I pyridoxal-phosphate-dependent aminotransferase family.</text>
</comment>
<dbReference type="EMBL" id="CACVAQ010000425">
    <property type="protein sequence ID" value="CAA6828270.1"/>
    <property type="molecule type" value="Genomic_DNA"/>
</dbReference>
<evidence type="ECO:0000256" key="2">
    <source>
        <dbReference type="ARBA" id="ARBA00007441"/>
    </source>
</evidence>
<feature type="domain" description="Aminotransferase class I/classII large" evidence="7">
    <location>
        <begin position="31"/>
        <end position="389"/>
    </location>
</feature>
<dbReference type="Gene3D" id="3.90.1150.10">
    <property type="entry name" value="Aspartate Aminotransferase, domain 1"/>
    <property type="match status" value="1"/>
</dbReference>
<dbReference type="InterPro" id="IPR015424">
    <property type="entry name" value="PyrdxlP-dep_Trfase"/>
</dbReference>
<gene>
    <name evidence="8" type="ORF">HELGO_WM22398</name>
</gene>
<dbReference type="InterPro" id="IPR015422">
    <property type="entry name" value="PyrdxlP-dep_Trfase_small"/>
</dbReference>
<dbReference type="GO" id="GO:0006520">
    <property type="term" value="P:amino acid metabolic process"/>
    <property type="evidence" value="ECO:0007669"/>
    <property type="project" value="InterPro"/>
</dbReference>
<dbReference type="InterPro" id="IPR050596">
    <property type="entry name" value="AspAT/PAT-like"/>
</dbReference>
<dbReference type="Pfam" id="PF00155">
    <property type="entry name" value="Aminotran_1_2"/>
    <property type="match status" value="1"/>
</dbReference>